<dbReference type="Proteomes" id="UP000823388">
    <property type="component" value="Chromosome 2N"/>
</dbReference>
<name>A0A8T0VIV8_PANVG</name>
<organism evidence="1 2">
    <name type="scientific">Panicum virgatum</name>
    <name type="common">Blackwell switchgrass</name>
    <dbReference type="NCBI Taxonomy" id="38727"/>
    <lineage>
        <taxon>Eukaryota</taxon>
        <taxon>Viridiplantae</taxon>
        <taxon>Streptophyta</taxon>
        <taxon>Embryophyta</taxon>
        <taxon>Tracheophyta</taxon>
        <taxon>Spermatophyta</taxon>
        <taxon>Magnoliopsida</taxon>
        <taxon>Liliopsida</taxon>
        <taxon>Poales</taxon>
        <taxon>Poaceae</taxon>
        <taxon>PACMAD clade</taxon>
        <taxon>Panicoideae</taxon>
        <taxon>Panicodae</taxon>
        <taxon>Paniceae</taxon>
        <taxon>Panicinae</taxon>
        <taxon>Panicum</taxon>
        <taxon>Panicum sect. Hiantes</taxon>
    </lineage>
</organism>
<keyword evidence="2" id="KW-1185">Reference proteome</keyword>
<dbReference type="EMBL" id="CM029040">
    <property type="protein sequence ID" value="KAG2636701.1"/>
    <property type="molecule type" value="Genomic_DNA"/>
</dbReference>
<dbReference type="AlphaFoldDB" id="A0A8T0VIV8"/>
<evidence type="ECO:0000313" key="2">
    <source>
        <dbReference type="Proteomes" id="UP000823388"/>
    </source>
</evidence>
<accession>A0A8T0VIV8</accession>
<dbReference type="OrthoDB" id="721817at2759"/>
<protein>
    <submittedName>
        <fullName evidence="1">Uncharacterized protein</fullName>
    </submittedName>
</protein>
<reference evidence="1" key="1">
    <citation type="submission" date="2020-05" db="EMBL/GenBank/DDBJ databases">
        <title>WGS assembly of Panicum virgatum.</title>
        <authorList>
            <person name="Lovell J.T."/>
            <person name="Jenkins J."/>
            <person name="Shu S."/>
            <person name="Juenger T.E."/>
            <person name="Schmutz J."/>
        </authorList>
    </citation>
    <scope>NUCLEOTIDE SEQUENCE</scope>
    <source>
        <strain evidence="1">AP13</strain>
    </source>
</reference>
<sequence>MLNPLQKEMKISGWQAVSLFVSVQKFPDPHILDSLINGHVDAVNTSNEGDGPLMTTTTKGSTPQVMLQSGTEKDLCLPEVQEIIKESEIPNLDEHNADQEVGQKYFVEDNVSMLASKKINLKNLHNPCEELRKKRKERRTSDRQMTKLLKTEDDNHLKKRPFEGLYGEDLQNKILEGGKVLLACAYKVLAQEPRPLICLPAPQDDASDEEGDA</sequence>
<evidence type="ECO:0000313" key="1">
    <source>
        <dbReference type="EMBL" id="KAG2636701.1"/>
    </source>
</evidence>
<proteinExistence type="predicted"/>
<comment type="caution">
    <text evidence="1">The sequence shown here is derived from an EMBL/GenBank/DDBJ whole genome shotgun (WGS) entry which is preliminary data.</text>
</comment>
<gene>
    <name evidence="1" type="ORF">PVAP13_2NG158200</name>
</gene>